<gene>
    <name evidence="1" type="ORF">CKAN_00430200</name>
</gene>
<evidence type="ECO:0000313" key="2">
    <source>
        <dbReference type="Proteomes" id="UP000283530"/>
    </source>
</evidence>
<evidence type="ECO:0000313" key="1">
    <source>
        <dbReference type="EMBL" id="RWR75896.1"/>
    </source>
</evidence>
<sequence length="67" mass="7974">MEGNLIWEVGEACVPLSRNKIGILPPFLSHRQTQRKRERRSEKNPEELRRFRTFQSSIDFESLKSED</sequence>
<comment type="caution">
    <text evidence="1">The sequence shown here is derived from an EMBL/GenBank/DDBJ whole genome shotgun (WGS) entry which is preliminary data.</text>
</comment>
<protein>
    <submittedName>
        <fullName evidence="1">Uncharacterized protein</fullName>
    </submittedName>
</protein>
<accession>A0A3S3PZN5</accession>
<dbReference type="AlphaFoldDB" id="A0A3S3PZN5"/>
<name>A0A3S3PZN5_9MAGN</name>
<dbReference type="Proteomes" id="UP000283530">
    <property type="component" value="Unassembled WGS sequence"/>
</dbReference>
<proteinExistence type="predicted"/>
<dbReference type="EMBL" id="QPKB01000002">
    <property type="protein sequence ID" value="RWR75896.1"/>
    <property type="molecule type" value="Genomic_DNA"/>
</dbReference>
<organism evidence="1 2">
    <name type="scientific">Cinnamomum micranthum f. kanehirae</name>
    <dbReference type="NCBI Taxonomy" id="337451"/>
    <lineage>
        <taxon>Eukaryota</taxon>
        <taxon>Viridiplantae</taxon>
        <taxon>Streptophyta</taxon>
        <taxon>Embryophyta</taxon>
        <taxon>Tracheophyta</taxon>
        <taxon>Spermatophyta</taxon>
        <taxon>Magnoliopsida</taxon>
        <taxon>Magnoliidae</taxon>
        <taxon>Laurales</taxon>
        <taxon>Lauraceae</taxon>
        <taxon>Cinnamomum</taxon>
    </lineage>
</organism>
<keyword evidence="2" id="KW-1185">Reference proteome</keyword>
<reference evidence="1 2" key="1">
    <citation type="journal article" date="2019" name="Nat. Plants">
        <title>Stout camphor tree genome fills gaps in understanding of flowering plant genome evolution.</title>
        <authorList>
            <person name="Chaw S.M."/>
            <person name="Liu Y.C."/>
            <person name="Wu Y.W."/>
            <person name="Wang H.Y."/>
            <person name="Lin C.I."/>
            <person name="Wu C.S."/>
            <person name="Ke H.M."/>
            <person name="Chang L.Y."/>
            <person name="Hsu C.Y."/>
            <person name="Yang H.T."/>
            <person name="Sudianto E."/>
            <person name="Hsu M.H."/>
            <person name="Wu K.P."/>
            <person name="Wang L.N."/>
            <person name="Leebens-Mack J.H."/>
            <person name="Tsai I.J."/>
        </authorList>
    </citation>
    <scope>NUCLEOTIDE SEQUENCE [LARGE SCALE GENOMIC DNA]</scope>
    <source>
        <strain evidence="2">cv. Chaw 1501</strain>
        <tissue evidence="1">Young leaves</tissue>
    </source>
</reference>